<gene>
    <name evidence="2" type="ORF">EQ836_01620</name>
</gene>
<comment type="caution">
    <text evidence="2">The sequence shown here is derived from an EMBL/GenBank/DDBJ whole genome shotgun (WGS) entry which is preliminary data.</text>
</comment>
<protein>
    <submittedName>
        <fullName evidence="2">HNH endonuclease</fullName>
    </submittedName>
</protein>
<proteinExistence type="predicted"/>
<keyword evidence="2" id="KW-0540">Nuclease</keyword>
<dbReference type="GO" id="GO:0004519">
    <property type="term" value="F:endonuclease activity"/>
    <property type="evidence" value="ECO:0007669"/>
    <property type="project" value="UniProtKB-KW"/>
</dbReference>
<evidence type="ECO:0000259" key="1">
    <source>
        <dbReference type="Pfam" id="PF14279"/>
    </source>
</evidence>
<dbReference type="EMBL" id="SCFV01000001">
    <property type="protein sequence ID" value="TRO21260.1"/>
    <property type="molecule type" value="Genomic_DNA"/>
</dbReference>
<dbReference type="Pfam" id="PF14279">
    <property type="entry name" value="HNH_5"/>
    <property type="match status" value="1"/>
</dbReference>
<dbReference type="AlphaFoldDB" id="A0ABD7S302"/>
<sequence length="261" mass="29381">MRCLFCKMDSNDSRSVEHIVPESLWNTKHILPKGIVCDGCNNYFAREVEKPFLDSPSITTLRFTQVIPNKRGRIPPIQALLMPGFPAVAYRTTSDPYRLSLDVPLAALDHIANNLTGTLLLPTTGLPPSDRVVSRFLAKMALEAMALQLLEHPEGLAYLVEEPLLDPIRKFARRGQPSDWPHHARRIYKADRELATLDGGSYQTVHEFDFLVTPQQEWYFIFALFGLELAINIGGPEIDGYVDWLSENNGASPLYFGKNAQ</sequence>
<feature type="domain" description="HNH endonuclease 5" evidence="1">
    <location>
        <begin position="3"/>
        <end position="54"/>
    </location>
</feature>
<keyword evidence="2" id="KW-0378">Hydrolase</keyword>
<keyword evidence="2" id="KW-0255">Endonuclease</keyword>
<name>A0ABD7S302_ECTME</name>
<dbReference type="Proteomes" id="UP000317327">
    <property type="component" value="Unassembled WGS sequence"/>
</dbReference>
<dbReference type="InterPro" id="IPR029471">
    <property type="entry name" value="HNH_5"/>
</dbReference>
<organism evidence="2 3">
    <name type="scientific">Ectopseudomonas mendocina</name>
    <name type="common">Pseudomonas mendocina</name>
    <dbReference type="NCBI Taxonomy" id="300"/>
    <lineage>
        <taxon>Bacteria</taxon>
        <taxon>Pseudomonadati</taxon>
        <taxon>Pseudomonadota</taxon>
        <taxon>Gammaproteobacteria</taxon>
        <taxon>Pseudomonadales</taxon>
        <taxon>Pseudomonadaceae</taxon>
        <taxon>Ectopseudomonas</taxon>
    </lineage>
</organism>
<reference evidence="2 3" key="1">
    <citation type="submission" date="2019-01" db="EMBL/GenBank/DDBJ databases">
        <title>Whole genome shotgun sequencing of Pseudomonas spp. isolated by its ability to degrade furfural.</title>
        <authorList>
            <person name="Donoso R."/>
            <person name="Farkas C."/>
            <person name="Villegas P."/>
            <person name="Gonzales-Toro F."/>
            <person name="Guajardo-Parra M."/>
            <person name="Araya-Nail M."/>
            <person name="Morgante V."/>
            <person name="Perez-Pantoja D."/>
        </authorList>
    </citation>
    <scope>NUCLEOTIDE SEQUENCE [LARGE SCALE GENOMIC DNA]</scope>
    <source>
        <strain evidence="2 3">VN231</strain>
    </source>
</reference>
<dbReference type="RefSeq" id="WP_143500100.1">
    <property type="nucleotide sequence ID" value="NZ_SCFV01000001.1"/>
</dbReference>
<evidence type="ECO:0000313" key="2">
    <source>
        <dbReference type="EMBL" id="TRO21260.1"/>
    </source>
</evidence>
<evidence type="ECO:0000313" key="3">
    <source>
        <dbReference type="Proteomes" id="UP000317327"/>
    </source>
</evidence>
<accession>A0ABD7S302</accession>